<accession>A0ABN2LXQ1</accession>
<protein>
    <submittedName>
        <fullName evidence="1">Uncharacterized protein</fullName>
    </submittedName>
</protein>
<name>A0ABN2LXQ1_9MICO</name>
<keyword evidence="2" id="KW-1185">Reference proteome</keyword>
<sequence length="139" mass="15267">MSEQDWSARARENAQYHADKLAEVQQAQAVAGRRLIADFVRQAQATDLPTTELTVRPYKGNGRYRTGIQGWHLLPDRSVGVDADANFYILSAPPSLLARVRGIDLPPTPAPLRVGERDGESMDLTDLLAKRLAAGPNHP</sequence>
<dbReference type="EMBL" id="BAAAPO010000042">
    <property type="protein sequence ID" value="GAA1802485.1"/>
    <property type="molecule type" value="Genomic_DNA"/>
</dbReference>
<proteinExistence type="predicted"/>
<gene>
    <name evidence="1" type="ORF">GCM10009811_27830</name>
</gene>
<organism evidence="1 2">
    <name type="scientific">Nostocoides veronense</name>
    <dbReference type="NCBI Taxonomy" id="330836"/>
    <lineage>
        <taxon>Bacteria</taxon>
        <taxon>Bacillati</taxon>
        <taxon>Actinomycetota</taxon>
        <taxon>Actinomycetes</taxon>
        <taxon>Micrococcales</taxon>
        <taxon>Intrasporangiaceae</taxon>
        <taxon>Nostocoides</taxon>
    </lineage>
</organism>
<reference evidence="1 2" key="1">
    <citation type="journal article" date="2019" name="Int. J. Syst. Evol. Microbiol.">
        <title>The Global Catalogue of Microorganisms (GCM) 10K type strain sequencing project: providing services to taxonomists for standard genome sequencing and annotation.</title>
        <authorList>
            <consortium name="The Broad Institute Genomics Platform"/>
            <consortium name="The Broad Institute Genome Sequencing Center for Infectious Disease"/>
            <person name="Wu L."/>
            <person name="Ma J."/>
        </authorList>
    </citation>
    <scope>NUCLEOTIDE SEQUENCE [LARGE SCALE GENOMIC DNA]</scope>
    <source>
        <strain evidence="1 2">JCM 15592</strain>
    </source>
</reference>
<comment type="caution">
    <text evidence="1">The sequence shown here is derived from an EMBL/GenBank/DDBJ whole genome shotgun (WGS) entry which is preliminary data.</text>
</comment>
<dbReference type="RefSeq" id="WP_344086625.1">
    <property type="nucleotide sequence ID" value="NZ_BAAAPO010000042.1"/>
</dbReference>
<evidence type="ECO:0000313" key="2">
    <source>
        <dbReference type="Proteomes" id="UP001499938"/>
    </source>
</evidence>
<dbReference type="Proteomes" id="UP001499938">
    <property type="component" value="Unassembled WGS sequence"/>
</dbReference>
<evidence type="ECO:0000313" key="1">
    <source>
        <dbReference type="EMBL" id="GAA1802485.1"/>
    </source>
</evidence>